<keyword evidence="3" id="KW-1185">Reference proteome</keyword>
<comment type="caution">
    <text evidence="2">The sequence shown here is derived from an EMBL/GenBank/DDBJ whole genome shotgun (WGS) entry which is preliminary data.</text>
</comment>
<feature type="region of interest" description="Disordered" evidence="1">
    <location>
        <begin position="1"/>
        <end position="23"/>
    </location>
</feature>
<proteinExistence type="predicted"/>
<reference evidence="2 3" key="1">
    <citation type="submission" date="2024-09" db="EMBL/GenBank/DDBJ databases">
        <authorList>
            <person name="Sun Q."/>
            <person name="Mori K."/>
        </authorList>
    </citation>
    <scope>NUCLEOTIDE SEQUENCE [LARGE SCALE GENOMIC DNA]</scope>
    <source>
        <strain evidence="2 3">ATCC 51272</strain>
    </source>
</reference>
<accession>A0ABV5ZLG4</accession>
<protein>
    <submittedName>
        <fullName evidence="2">Uncharacterized protein</fullName>
    </submittedName>
</protein>
<dbReference type="RefSeq" id="WP_156925008.1">
    <property type="nucleotide sequence ID" value="NZ_JBHLZF010000002.1"/>
</dbReference>
<gene>
    <name evidence="2" type="ORF">ACFFK8_10615</name>
</gene>
<evidence type="ECO:0000313" key="2">
    <source>
        <dbReference type="EMBL" id="MFB9898228.1"/>
    </source>
</evidence>
<sequence>MSPREKSKRRKEKEWDGKRALPNGTNRIFSKQWRKTKKKAAATRRPCGIFAIFARNNGENALANG</sequence>
<evidence type="ECO:0000313" key="3">
    <source>
        <dbReference type="Proteomes" id="UP001589688"/>
    </source>
</evidence>
<dbReference type="Proteomes" id="UP001589688">
    <property type="component" value="Unassembled WGS sequence"/>
</dbReference>
<feature type="compositionally biased region" description="Basic residues" evidence="1">
    <location>
        <begin position="1"/>
        <end position="11"/>
    </location>
</feature>
<name>A0ABV5ZLG4_9BACT</name>
<organism evidence="2 3">
    <name type="scientific">Hallella seregens ATCC 51272</name>
    <dbReference type="NCBI Taxonomy" id="1336250"/>
    <lineage>
        <taxon>Bacteria</taxon>
        <taxon>Pseudomonadati</taxon>
        <taxon>Bacteroidota</taxon>
        <taxon>Bacteroidia</taxon>
        <taxon>Bacteroidales</taxon>
        <taxon>Prevotellaceae</taxon>
        <taxon>Hallella</taxon>
    </lineage>
</organism>
<dbReference type="EMBL" id="JBHLZF010000002">
    <property type="protein sequence ID" value="MFB9898228.1"/>
    <property type="molecule type" value="Genomic_DNA"/>
</dbReference>
<evidence type="ECO:0000256" key="1">
    <source>
        <dbReference type="SAM" id="MobiDB-lite"/>
    </source>
</evidence>